<accession>A0A914NXA9</accession>
<dbReference type="WBParaSite" id="PDA_v2.g10028.t1">
    <property type="protein sequence ID" value="PDA_v2.g10028.t1"/>
    <property type="gene ID" value="PDA_v2.g10028"/>
</dbReference>
<dbReference type="GO" id="GO:0017056">
    <property type="term" value="F:structural constituent of nuclear pore"/>
    <property type="evidence" value="ECO:0007669"/>
    <property type="project" value="TreeGrafter"/>
</dbReference>
<dbReference type="GO" id="GO:0006406">
    <property type="term" value="P:mRNA export from nucleus"/>
    <property type="evidence" value="ECO:0007669"/>
    <property type="project" value="TreeGrafter"/>
</dbReference>
<sequence length="484" mass="55887">MDDENDSVKVKLAELERENFVLKEQLNESKFNTERINKENEALKNANQLLDKQALEKSNNYLNIDKERETLLVDKARYQSENTQLKHQKELLEAQTIRLLSEKRSLTEDIQSVKDDYQRALQKIAKLQTDIDDFQSEKALLEHDKERWAQEKELYGKNREWYMNELADRDKTISSLRLQIVQLERDITIKGAELGNTVDEYTLKNETLTAKLEEQEEECRSLRERNNELKNENRTAVDNISAELQVKERLIQTYKSEVESLKAELECLKNDETELREALAEKDIALISVNEENKKIADEASHQVADRELRIIQLQDELDKANELLKFGTAGLPGSDISAFSASAAELLSSGTSLSSIYAQHSKVLAELAEEKQKQKDLEDYVRTILNDLKKNAPNVLQIRKENDTLHVETDELRRQLKNAFNERDHLRNESSNAGRELKFTRTELLSAQHENSTLKKQVQKLLYVAEQSTGQFDPDISANDVVN</sequence>
<feature type="coiled-coil region" evidence="1">
    <location>
        <begin position="5"/>
        <end position="151"/>
    </location>
</feature>
<evidence type="ECO:0000313" key="3">
    <source>
        <dbReference type="WBParaSite" id="PDA_v2.g10028.t1"/>
    </source>
</evidence>
<dbReference type="PANTHER" id="PTHR18898:SF2">
    <property type="entry name" value="NUCLEOPROTEIN TPR"/>
    <property type="match status" value="1"/>
</dbReference>
<feature type="coiled-coil region" evidence="1">
    <location>
        <begin position="198"/>
        <end position="324"/>
    </location>
</feature>
<evidence type="ECO:0000256" key="1">
    <source>
        <dbReference type="SAM" id="Coils"/>
    </source>
</evidence>
<dbReference type="GO" id="GO:0005643">
    <property type="term" value="C:nuclear pore"/>
    <property type="evidence" value="ECO:0007669"/>
    <property type="project" value="TreeGrafter"/>
</dbReference>
<dbReference type="Proteomes" id="UP000887578">
    <property type="component" value="Unplaced"/>
</dbReference>
<dbReference type="AlphaFoldDB" id="A0A914NXA9"/>
<organism evidence="2 3">
    <name type="scientific">Panagrolaimus davidi</name>
    <dbReference type="NCBI Taxonomy" id="227884"/>
    <lineage>
        <taxon>Eukaryota</taxon>
        <taxon>Metazoa</taxon>
        <taxon>Ecdysozoa</taxon>
        <taxon>Nematoda</taxon>
        <taxon>Chromadorea</taxon>
        <taxon>Rhabditida</taxon>
        <taxon>Tylenchina</taxon>
        <taxon>Panagrolaimomorpha</taxon>
        <taxon>Panagrolaimoidea</taxon>
        <taxon>Panagrolaimidae</taxon>
        <taxon>Panagrolaimus</taxon>
    </lineage>
</organism>
<keyword evidence="1" id="KW-0175">Coiled coil</keyword>
<evidence type="ECO:0000313" key="2">
    <source>
        <dbReference type="Proteomes" id="UP000887578"/>
    </source>
</evidence>
<name>A0A914NXA9_9BILA</name>
<keyword evidence="2" id="KW-1185">Reference proteome</keyword>
<dbReference type="GO" id="GO:1901673">
    <property type="term" value="P:regulation of mitotic spindle assembly"/>
    <property type="evidence" value="ECO:0007669"/>
    <property type="project" value="TreeGrafter"/>
</dbReference>
<proteinExistence type="predicted"/>
<protein>
    <submittedName>
        <fullName evidence="3">Uncharacterized protein</fullName>
    </submittedName>
</protein>
<feature type="coiled-coil region" evidence="1">
    <location>
        <begin position="403"/>
        <end position="437"/>
    </location>
</feature>
<reference evidence="3" key="1">
    <citation type="submission" date="2022-11" db="UniProtKB">
        <authorList>
            <consortium name="WormBaseParasite"/>
        </authorList>
    </citation>
    <scope>IDENTIFICATION</scope>
</reference>
<dbReference type="PANTHER" id="PTHR18898">
    <property type="entry name" value="NUCLEOPROTEIN TPR-RELATED"/>
    <property type="match status" value="1"/>
</dbReference>